<keyword evidence="3" id="KW-1185">Reference proteome</keyword>
<feature type="region of interest" description="Disordered" evidence="1">
    <location>
        <begin position="185"/>
        <end position="204"/>
    </location>
</feature>
<dbReference type="Proteomes" id="UP001348265">
    <property type="component" value="Unassembled WGS sequence"/>
</dbReference>
<evidence type="ECO:0000313" key="2">
    <source>
        <dbReference type="EMBL" id="MEF3117568.1"/>
    </source>
</evidence>
<evidence type="ECO:0000313" key="3">
    <source>
        <dbReference type="Proteomes" id="UP001348265"/>
    </source>
</evidence>
<reference evidence="2 3" key="1">
    <citation type="submission" date="2023-08" db="EMBL/GenBank/DDBJ databases">
        <authorList>
            <person name="Sharma P."/>
            <person name="Verma V."/>
            <person name="Mohan M.K."/>
            <person name="Dubey A.K."/>
        </authorList>
    </citation>
    <scope>NUCLEOTIDE SEQUENCE [LARGE SCALE GENOMIC DNA]</scope>
    <source>
        <strain evidence="2 3">ADP4</strain>
    </source>
</reference>
<protein>
    <submittedName>
        <fullName evidence="2">Uncharacterized protein</fullName>
    </submittedName>
</protein>
<feature type="region of interest" description="Disordered" evidence="1">
    <location>
        <begin position="1"/>
        <end position="22"/>
    </location>
</feature>
<comment type="caution">
    <text evidence="2">The sequence shown here is derived from an EMBL/GenBank/DDBJ whole genome shotgun (WGS) entry which is preliminary data.</text>
</comment>
<organism evidence="2 3">
    <name type="scientific">Streptomyces chrestomyceticus</name>
    <dbReference type="NCBI Taxonomy" id="68185"/>
    <lineage>
        <taxon>Bacteria</taxon>
        <taxon>Bacillati</taxon>
        <taxon>Actinomycetota</taxon>
        <taxon>Actinomycetes</taxon>
        <taxon>Kitasatosporales</taxon>
        <taxon>Streptomycetaceae</taxon>
        <taxon>Streptomyces</taxon>
    </lineage>
</organism>
<evidence type="ECO:0000256" key="1">
    <source>
        <dbReference type="SAM" id="MobiDB-lite"/>
    </source>
</evidence>
<sequence>MTMTSTMPTARKRRRKVRTKAVNHRPAIVASGLKVNEIDLTPGKEHVVCPDCSCWCPITGMLGTPKLVPHHVGRAGTTASRRCSAGSNRQVIIDIAVDAWRTKLTEAVPTTASRRATKVLPKPIPAPAAPVTRIHAGVPLEKTQRAYLAHIEECVRCGTGQHCTHGGVLAYRYVLVRDAEPARREARKQAAPAGRTAQWTKRGGETVETANNQCRPRLDGTVSEFCGPQVPLEPQDVEAYERRQAELAERYARRNSATSGA</sequence>
<feature type="compositionally biased region" description="Basic residues" evidence="1">
    <location>
        <begin position="10"/>
        <end position="22"/>
    </location>
</feature>
<dbReference type="EMBL" id="JAVFKM010000020">
    <property type="protein sequence ID" value="MEF3117568.1"/>
    <property type="molecule type" value="Genomic_DNA"/>
</dbReference>
<proteinExistence type="predicted"/>
<name>A0ABU7X1C6_9ACTN</name>
<dbReference type="RefSeq" id="WP_331788942.1">
    <property type="nucleotide sequence ID" value="NZ_JAVFKM010000020.1"/>
</dbReference>
<accession>A0ABU7X1C6</accession>
<gene>
    <name evidence="2" type="ORF">RB636_30795</name>
</gene>